<evidence type="ECO:0000259" key="7">
    <source>
        <dbReference type="PROSITE" id="PS50240"/>
    </source>
</evidence>
<dbReference type="SMART" id="SM00020">
    <property type="entry name" value="Tryp_SPc"/>
    <property type="match status" value="1"/>
</dbReference>
<dbReference type="Pfam" id="PF00089">
    <property type="entry name" value="Trypsin"/>
    <property type="match status" value="1"/>
</dbReference>
<proteinExistence type="inferred from homology"/>
<keyword evidence="9" id="KW-1185">Reference proteome</keyword>
<keyword evidence="2" id="KW-0645">Protease</keyword>
<organism evidence="8 9">
    <name type="scientific">Aphidius gifuensis</name>
    <name type="common">Parasitoid wasp</name>
    <dbReference type="NCBI Taxonomy" id="684658"/>
    <lineage>
        <taxon>Eukaryota</taxon>
        <taxon>Metazoa</taxon>
        <taxon>Ecdysozoa</taxon>
        <taxon>Arthropoda</taxon>
        <taxon>Hexapoda</taxon>
        <taxon>Insecta</taxon>
        <taxon>Pterygota</taxon>
        <taxon>Neoptera</taxon>
        <taxon>Endopterygota</taxon>
        <taxon>Hymenoptera</taxon>
        <taxon>Apocrita</taxon>
        <taxon>Ichneumonoidea</taxon>
        <taxon>Braconidae</taxon>
        <taxon>Aphidiinae</taxon>
        <taxon>Aphidius</taxon>
    </lineage>
</organism>
<keyword evidence="5" id="KW-1015">Disulfide bond</keyword>
<dbReference type="OrthoDB" id="60866at2759"/>
<evidence type="ECO:0000256" key="1">
    <source>
        <dbReference type="ARBA" id="ARBA00007664"/>
    </source>
</evidence>
<dbReference type="PRINTS" id="PR00722">
    <property type="entry name" value="CHYMOTRYPSIN"/>
</dbReference>
<dbReference type="Proteomes" id="UP000639338">
    <property type="component" value="Unassembled WGS sequence"/>
</dbReference>
<comment type="similarity">
    <text evidence="1">Belongs to the peptidase S1 family.</text>
</comment>
<dbReference type="InterPro" id="IPR043504">
    <property type="entry name" value="Peptidase_S1_PA_chymotrypsin"/>
</dbReference>
<dbReference type="CDD" id="cd00190">
    <property type="entry name" value="Tryp_SPc"/>
    <property type="match status" value="1"/>
</dbReference>
<dbReference type="Gene3D" id="2.40.10.10">
    <property type="entry name" value="Trypsin-like serine proteases"/>
    <property type="match status" value="1"/>
</dbReference>
<dbReference type="PROSITE" id="PS50240">
    <property type="entry name" value="TRYPSIN_DOM"/>
    <property type="match status" value="1"/>
</dbReference>
<keyword evidence="3" id="KW-0378">Hydrolase</keyword>
<dbReference type="AlphaFoldDB" id="A0A834XJZ9"/>
<keyword evidence="4" id="KW-0720">Serine protease</keyword>
<dbReference type="InterPro" id="IPR050430">
    <property type="entry name" value="Peptidase_S1"/>
</dbReference>
<dbReference type="InterPro" id="IPR001254">
    <property type="entry name" value="Trypsin_dom"/>
</dbReference>
<name>A0A834XJZ9_APHGI</name>
<sequence length="252" mass="28225">MPRIIVCILLILITVVHGKLPNKIFDGHFVTENYFPYLVSVGTPIFGSCSGSIITRQHVLTSAHCVCLRRNIVETEVLVLSGTNDLLDIINGQIHDVELIILYETYDPPREVNDDIAILKLADPIEFTMYRRPISLPSTDHIPHGEQVMIGGWGVISLKTDFPSRYLKYIFLKILSDRECQALYPSEIDSTHFCGVTPQRLGGGDSGGPVVYNNEIIGVITSAQDEDEGPATSVFTRTWLYKSWITKVINQY</sequence>
<dbReference type="InterPro" id="IPR009003">
    <property type="entry name" value="Peptidase_S1_PA"/>
</dbReference>
<evidence type="ECO:0000256" key="4">
    <source>
        <dbReference type="ARBA" id="ARBA00022825"/>
    </source>
</evidence>
<keyword evidence="6" id="KW-0732">Signal</keyword>
<dbReference type="FunFam" id="2.40.10.10:FF:000068">
    <property type="entry name" value="transmembrane protease serine 2"/>
    <property type="match status" value="1"/>
</dbReference>
<evidence type="ECO:0000313" key="8">
    <source>
        <dbReference type="EMBL" id="KAF7988633.1"/>
    </source>
</evidence>
<dbReference type="PANTHER" id="PTHR24276:SF98">
    <property type="entry name" value="FI18310P1-RELATED"/>
    <property type="match status" value="1"/>
</dbReference>
<reference evidence="8 9" key="1">
    <citation type="submission" date="2020-08" db="EMBL/GenBank/DDBJ databases">
        <title>Aphidius gifuensis genome sequencing and assembly.</title>
        <authorList>
            <person name="Du Z."/>
        </authorList>
    </citation>
    <scope>NUCLEOTIDE SEQUENCE [LARGE SCALE GENOMIC DNA]</scope>
    <source>
        <strain evidence="8">YNYX2018</strain>
        <tissue evidence="8">Adults</tissue>
    </source>
</reference>
<dbReference type="GO" id="GO:0006508">
    <property type="term" value="P:proteolysis"/>
    <property type="evidence" value="ECO:0007669"/>
    <property type="project" value="UniProtKB-KW"/>
</dbReference>
<evidence type="ECO:0000256" key="6">
    <source>
        <dbReference type="SAM" id="SignalP"/>
    </source>
</evidence>
<evidence type="ECO:0000256" key="3">
    <source>
        <dbReference type="ARBA" id="ARBA00022801"/>
    </source>
</evidence>
<feature type="domain" description="Peptidase S1" evidence="7">
    <location>
        <begin position="24"/>
        <end position="250"/>
    </location>
</feature>
<dbReference type="InterPro" id="IPR001314">
    <property type="entry name" value="Peptidase_S1A"/>
</dbReference>
<comment type="caution">
    <text evidence="8">The sequence shown here is derived from an EMBL/GenBank/DDBJ whole genome shotgun (WGS) entry which is preliminary data.</text>
</comment>
<gene>
    <name evidence="8" type="ORF">HCN44_001206</name>
</gene>
<feature type="signal peptide" evidence="6">
    <location>
        <begin position="1"/>
        <end position="18"/>
    </location>
</feature>
<dbReference type="PANTHER" id="PTHR24276">
    <property type="entry name" value="POLYSERASE-RELATED"/>
    <property type="match status" value="1"/>
</dbReference>
<dbReference type="EMBL" id="JACMRX010000005">
    <property type="protein sequence ID" value="KAF7988633.1"/>
    <property type="molecule type" value="Genomic_DNA"/>
</dbReference>
<evidence type="ECO:0000256" key="2">
    <source>
        <dbReference type="ARBA" id="ARBA00022670"/>
    </source>
</evidence>
<feature type="chain" id="PRO_5032520397" description="Peptidase S1 domain-containing protein" evidence="6">
    <location>
        <begin position="19"/>
        <end position="252"/>
    </location>
</feature>
<evidence type="ECO:0000313" key="9">
    <source>
        <dbReference type="Proteomes" id="UP000639338"/>
    </source>
</evidence>
<protein>
    <recommendedName>
        <fullName evidence="7">Peptidase S1 domain-containing protein</fullName>
    </recommendedName>
</protein>
<dbReference type="SUPFAM" id="SSF50494">
    <property type="entry name" value="Trypsin-like serine proteases"/>
    <property type="match status" value="1"/>
</dbReference>
<evidence type="ECO:0000256" key="5">
    <source>
        <dbReference type="ARBA" id="ARBA00023157"/>
    </source>
</evidence>
<dbReference type="GO" id="GO:0004252">
    <property type="term" value="F:serine-type endopeptidase activity"/>
    <property type="evidence" value="ECO:0007669"/>
    <property type="project" value="InterPro"/>
</dbReference>
<accession>A0A834XJZ9</accession>